<name>A0A0C5WP96_9FLAO</name>
<protein>
    <submittedName>
        <fullName evidence="1">Uncharacterized protein</fullName>
    </submittedName>
</protein>
<evidence type="ECO:0000313" key="2">
    <source>
        <dbReference type="Proteomes" id="UP000032229"/>
    </source>
</evidence>
<evidence type="ECO:0000313" key="1">
    <source>
        <dbReference type="EMBL" id="AJR04725.1"/>
    </source>
</evidence>
<organism evidence="1 2">
    <name type="scientific">Siansivirga zeaxanthinifaciens CC-SAMT-1</name>
    <dbReference type="NCBI Taxonomy" id="1454006"/>
    <lineage>
        <taxon>Bacteria</taxon>
        <taxon>Pseudomonadati</taxon>
        <taxon>Bacteroidota</taxon>
        <taxon>Flavobacteriia</taxon>
        <taxon>Flavobacteriales</taxon>
        <taxon>Flavobacteriaceae</taxon>
        <taxon>Siansivirga</taxon>
    </lineage>
</organism>
<keyword evidence="2" id="KW-1185">Reference proteome</keyword>
<proteinExistence type="predicted"/>
<reference evidence="1 2" key="1">
    <citation type="submission" date="2014-02" db="EMBL/GenBank/DDBJ databases">
        <authorList>
            <person name="Young C.-C."/>
            <person name="Hameed A."/>
            <person name="Huang H.-C."/>
            <person name="Shahina M."/>
        </authorList>
    </citation>
    <scope>NUCLEOTIDE SEQUENCE [LARGE SCALE GENOMIC DNA]</scope>
    <source>
        <strain evidence="1 2">CC-SAMT-1</strain>
    </source>
</reference>
<accession>A0A0C5WP96</accession>
<dbReference type="KEGG" id="sze:AW14_02060"/>
<dbReference type="HOGENOM" id="CLU_2411574_0_0_10"/>
<dbReference type="AlphaFoldDB" id="A0A0C5WP96"/>
<dbReference type="EMBL" id="CP007202">
    <property type="protein sequence ID" value="AJR04725.1"/>
    <property type="molecule type" value="Genomic_DNA"/>
</dbReference>
<dbReference type="Proteomes" id="UP000032229">
    <property type="component" value="Chromosome"/>
</dbReference>
<sequence length="92" mass="10717">MFSFWRDYFSKKVEGYLFVVTFSDASCFGVTAYSKAEALEFVIDKIYHNQTIPSGESVKAISWQEARSRFATVKRKSMRSKGIWYPLHINCK</sequence>
<gene>
    <name evidence="1" type="ORF">AW14_02060</name>
</gene>